<keyword evidence="2" id="KW-0945">Host-virus interaction</keyword>
<organism evidence="3">
    <name type="scientific">Tomato leaf curl Palampur virus</name>
    <dbReference type="NCBI Taxonomy" id="526476"/>
    <lineage>
        <taxon>Viruses</taxon>
        <taxon>Monodnaviria</taxon>
        <taxon>Shotokuvirae</taxon>
        <taxon>Cressdnaviricota</taxon>
        <taxon>Repensiviricetes</taxon>
        <taxon>Geplafuvirales</taxon>
        <taxon>Geminiviridae</taxon>
        <taxon>Begomovirus</taxon>
        <taxon>Begomovirus solanumpalampurense</taxon>
    </lineage>
</organism>
<dbReference type="InterPro" id="IPR002488">
    <property type="entry name" value="Gemini_C4"/>
</dbReference>
<dbReference type="EMBL" id="KC501924">
    <property type="protein sequence ID" value="AHA80839.1"/>
    <property type="molecule type" value="Genomic_DNA"/>
</dbReference>
<protein>
    <submittedName>
        <fullName evidence="3">AC4</fullName>
    </submittedName>
</protein>
<proteinExistence type="inferred from homology"/>
<dbReference type="Pfam" id="PF01492">
    <property type="entry name" value="Gemini_C4"/>
    <property type="match status" value="1"/>
</dbReference>
<sequence length="58" mass="6525">MGALISMCSSNSRANTSARISDSSIWSPHIGQHLSIRTFRELNQRQMSKHTSTKTETF</sequence>
<comment type="similarity">
    <text evidence="1">Belongs to the geminiviridae protein AC4/C4 family.</text>
</comment>
<name>A0A088BHD0_9GEMI</name>
<accession>A0A088BHD0</accession>
<evidence type="ECO:0000256" key="1">
    <source>
        <dbReference type="ARBA" id="ARBA00008996"/>
    </source>
</evidence>
<gene>
    <name evidence="3" type="primary">AC4</name>
</gene>
<reference evidence="3" key="1">
    <citation type="submission" date="2013-01" db="EMBL/GenBank/DDBJ databases">
        <title>Molecular detection of phytoplasma and begomovirus mixed infection in eggplant showing little leaf mosaic symptoms.</title>
        <authorList>
            <person name="Venkataravanappa V."/>
            <person name="Lakshiminarayanareddy C.N."/>
            <person name="Jalali S."/>
            <person name="Mahesh B."/>
            <person name="Rai A.B."/>
            <person name="Krishnareddy M."/>
        </authorList>
    </citation>
    <scope>NUCLEOTIDE SEQUENCE</scope>
    <source>
        <strain evidence="3">BRJ-1</strain>
    </source>
</reference>
<evidence type="ECO:0000256" key="2">
    <source>
        <dbReference type="ARBA" id="ARBA00022581"/>
    </source>
</evidence>
<evidence type="ECO:0000313" key="3">
    <source>
        <dbReference type="EMBL" id="AHA80839.1"/>
    </source>
</evidence>